<proteinExistence type="predicted"/>
<keyword evidence="1" id="KW-0547">Nucleotide-binding</keyword>
<reference evidence="6 7" key="1">
    <citation type="submission" date="2023-12" db="EMBL/GenBank/DDBJ databases">
        <title>Denitrificimonas halotolerans sp. nov.,a novel species isolated from landfill leachate.</title>
        <authorList>
            <person name="Wang S."/>
        </authorList>
    </citation>
    <scope>NUCLEOTIDE SEQUENCE [LARGE SCALE GENOMIC DNA]</scope>
    <source>
        <strain evidence="6 7">JX-1</strain>
    </source>
</reference>
<gene>
    <name evidence="6" type="primary">pxpB</name>
    <name evidence="6" type="ORF">TOI97_01465</name>
</gene>
<keyword evidence="7" id="KW-1185">Reference proteome</keyword>
<evidence type="ECO:0000313" key="6">
    <source>
        <dbReference type="EMBL" id="MDY7218252.1"/>
    </source>
</evidence>
<dbReference type="SUPFAM" id="SSF50891">
    <property type="entry name" value="Cyclophilin-like"/>
    <property type="match status" value="1"/>
</dbReference>
<dbReference type="RefSeq" id="WP_321552343.1">
    <property type="nucleotide sequence ID" value="NZ_JAXIVU010000001.1"/>
</dbReference>
<dbReference type="EC" id="3.5.2.9" evidence="6"/>
<dbReference type="GO" id="GO:0017168">
    <property type="term" value="F:5-oxoprolinase (ATP-hydrolyzing) activity"/>
    <property type="evidence" value="ECO:0007669"/>
    <property type="project" value="UniProtKB-EC"/>
</dbReference>
<dbReference type="InterPro" id="IPR003833">
    <property type="entry name" value="CT_C_D"/>
</dbReference>
<evidence type="ECO:0000313" key="7">
    <source>
        <dbReference type="Proteomes" id="UP001294570"/>
    </source>
</evidence>
<dbReference type="InterPro" id="IPR029000">
    <property type="entry name" value="Cyclophilin-like_dom_sf"/>
</dbReference>
<keyword evidence="3" id="KW-0067">ATP-binding</keyword>
<keyword evidence="4" id="KW-0812">Transmembrane</keyword>
<dbReference type="InterPro" id="IPR010016">
    <property type="entry name" value="PxpB"/>
</dbReference>
<organism evidence="6 7">
    <name type="scientific">Denitrificimonas halotolerans</name>
    <dbReference type="NCBI Taxonomy" id="3098930"/>
    <lineage>
        <taxon>Bacteria</taxon>
        <taxon>Pseudomonadati</taxon>
        <taxon>Pseudomonadota</taxon>
        <taxon>Gammaproteobacteria</taxon>
        <taxon>Pseudomonadales</taxon>
        <taxon>Pseudomonadaceae</taxon>
        <taxon>Denitrificimonas</taxon>
    </lineage>
</organism>
<dbReference type="SUPFAM" id="SSF160467">
    <property type="entry name" value="PH0987 N-terminal domain-like"/>
    <property type="match status" value="1"/>
</dbReference>
<evidence type="ECO:0000256" key="4">
    <source>
        <dbReference type="SAM" id="Phobius"/>
    </source>
</evidence>
<comment type="caution">
    <text evidence="6">The sequence shown here is derived from an EMBL/GenBank/DDBJ whole genome shotgun (WGS) entry which is preliminary data.</text>
</comment>
<sequence>MTNQFPKIESAGLNAWLIRLFAEISDTNIAPIMSLAQKCKCVFNTALIDLTPSYTTLLVEFDVLQITPNQAHLKLQTILTELSLTESAPPTSSMTGPIKELPVWYDTRVGPDLMHVAYEKSISCEQLIELHSNTIYTVFALGFAPGFAFMGSLAAHLEVPRKTTPRQQVYPGSVAIAGRQTAAYPTYSPGGWNIIGRTPITLFDRNRKHMSYFQIGDRVQMVPIDQHYFLNLGGNPTPQKDR</sequence>
<dbReference type="Proteomes" id="UP001294570">
    <property type="component" value="Unassembled WGS sequence"/>
</dbReference>
<dbReference type="PANTHER" id="PTHR34698:SF2">
    <property type="entry name" value="5-OXOPROLINASE SUBUNIT B"/>
    <property type="match status" value="1"/>
</dbReference>
<feature type="domain" description="Carboxyltransferase" evidence="5">
    <location>
        <begin position="6"/>
        <end position="213"/>
    </location>
</feature>
<evidence type="ECO:0000259" key="5">
    <source>
        <dbReference type="SMART" id="SM00796"/>
    </source>
</evidence>
<dbReference type="EMBL" id="JAXIVU010000001">
    <property type="protein sequence ID" value="MDY7218252.1"/>
    <property type="molecule type" value="Genomic_DNA"/>
</dbReference>
<keyword evidence="4" id="KW-1133">Transmembrane helix</keyword>
<accession>A0ABU5GP19</accession>
<dbReference type="Pfam" id="PF02682">
    <property type="entry name" value="CT_C_D"/>
    <property type="match status" value="1"/>
</dbReference>
<evidence type="ECO:0000256" key="1">
    <source>
        <dbReference type="ARBA" id="ARBA00022741"/>
    </source>
</evidence>
<name>A0ABU5GP19_9GAMM</name>
<protein>
    <submittedName>
        <fullName evidence="6">5-oxoprolinase subunit PxpB</fullName>
        <ecNumber evidence="6">3.5.2.9</ecNumber>
    </submittedName>
</protein>
<feature type="transmembrane region" description="Helical" evidence="4">
    <location>
        <begin position="135"/>
        <end position="157"/>
    </location>
</feature>
<dbReference type="Gene3D" id="3.30.1360.40">
    <property type="match status" value="1"/>
</dbReference>
<evidence type="ECO:0000256" key="2">
    <source>
        <dbReference type="ARBA" id="ARBA00022801"/>
    </source>
</evidence>
<dbReference type="Gene3D" id="2.40.100.10">
    <property type="entry name" value="Cyclophilin-like"/>
    <property type="match status" value="1"/>
</dbReference>
<dbReference type="SMART" id="SM00796">
    <property type="entry name" value="AHS1"/>
    <property type="match status" value="1"/>
</dbReference>
<keyword evidence="2 6" id="KW-0378">Hydrolase</keyword>
<dbReference type="NCBIfam" id="TIGR00370">
    <property type="entry name" value="5-oxoprolinase subunit PxpB"/>
    <property type="match status" value="1"/>
</dbReference>
<dbReference type="PANTHER" id="PTHR34698">
    <property type="entry name" value="5-OXOPROLINASE SUBUNIT B"/>
    <property type="match status" value="1"/>
</dbReference>
<evidence type="ECO:0000256" key="3">
    <source>
        <dbReference type="ARBA" id="ARBA00022840"/>
    </source>
</evidence>
<keyword evidence="4" id="KW-0472">Membrane</keyword>